<dbReference type="GeneID" id="14375349"/>
<dbReference type="KEGG" id="hru:Halru_1095"/>
<dbReference type="SUPFAM" id="SSF50249">
    <property type="entry name" value="Nucleic acid-binding proteins"/>
    <property type="match status" value="1"/>
</dbReference>
<evidence type="ECO:0000313" key="3">
    <source>
        <dbReference type="Proteomes" id="UP000010846"/>
    </source>
</evidence>
<evidence type="ECO:0000313" key="2">
    <source>
        <dbReference type="EMBL" id="AGB15712.1"/>
    </source>
</evidence>
<reference evidence="2" key="1">
    <citation type="submission" date="2011-09" db="EMBL/GenBank/DDBJ databases">
        <title>Complete sequence of Halovivax ruber XH-70.</title>
        <authorList>
            <consortium name="US DOE Joint Genome Institute"/>
            <person name="Lucas S."/>
            <person name="Han J."/>
            <person name="Lapidus A."/>
            <person name="Cheng J.-F."/>
            <person name="Goodwin L."/>
            <person name="Pitluck S."/>
            <person name="Peters L."/>
            <person name="Mikhailova N."/>
            <person name="Davenport K."/>
            <person name="Detter J.C."/>
            <person name="Han C."/>
            <person name="Tapia R."/>
            <person name="Land M."/>
            <person name="Hauser L."/>
            <person name="Kyrpides N."/>
            <person name="Ivanova N."/>
            <person name="Pagani I."/>
            <person name="Sproer C."/>
            <person name="Anderson I."/>
            <person name="Woyke T."/>
        </authorList>
    </citation>
    <scope>NUCLEOTIDE SEQUENCE</scope>
    <source>
        <strain evidence="2">XH-70</strain>
    </source>
</reference>
<dbReference type="RefSeq" id="WP_015300374.1">
    <property type="nucleotide sequence ID" value="NC_019964.1"/>
</dbReference>
<sequence length="128" mass="13834">MSDDVRHDGYDDWLDPLETDQAFYLECSAGHGSLPPRRVCPECGSGDLSKTALPTAGELDTFTVTHVPTPAFADDAPYATGIVDFGPIRVTGRVLELDPDEIEPGLTVEATVIETDTTGERLVGFRPR</sequence>
<name>L0ICM0_HALRX</name>
<dbReference type="EMBL" id="CP003050">
    <property type="protein sequence ID" value="AGB15712.1"/>
    <property type="molecule type" value="Genomic_DNA"/>
</dbReference>
<keyword evidence="3" id="KW-1185">Reference proteome</keyword>
<dbReference type="Proteomes" id="UP000010846">
    <property type="component" value="Chromosome"/>
</dbReference>
<dbReference type="eggNOG" id="arCOG01286">
    <property type="taxonomic scope" value="Archaea"/>
</dbReference>
<gene>
    <name evidence="2" type="ordered locus">Halru_1095</name>
</gene>
<dbReference type="PANTHER" id="PTHR34075:SF5">
    <property type="entry name" value="BLR3430 PROTEIN"/>
    <property type="match status" value="1"/>
</dbReference>
<dbReference type="HOGENOM" id="CLU_119412_0_0_2"/>
<organism evidence="2 3">
    <name type="scientific">Halovivax ruber (strain DSM 18193 / JCM 13892 / XH-70)</name>
    <dbReference type="NCBI Taxonomy" id="797302"/>
    <lineage>
        <taxon>Archaea</taxon>
        <taxon>Methanobacteriati</taxon>
        <taxon>Methanobacteriota</taxon>
        <taxon>Stenosarchaea group</taxon>
        <taxon>Halobacteria</taxon>
        <taxon>Halobacteriales</taxon>
        <taxon>Natrialbaceae</taxon>
        <taxon>Halovivax</taxon>
    </lineage>
</organism>
<dbReference type="AlphaFoldDB" id="L0ICM0"/>
<accession>L0ICM0</accession>
<dbReference type="OrthoDB" id="9573at2157"/>
<proteinExistence type="predicted"/>
<dbReference type="InterPro" id="IPR052513">
    <property type="entry name" value="Thioester_dehydratase-like"/>
</dbReference>
<evidence type="ECO:0000259" key="1">
    <source>
        <dbReference type="Pfam" id="PF01796"/>
    </source>
</evidence>
<dbReference type="Pfam" id="PF01796">
    <property type="entry name" value="OB_ChsH2_C"/>
    <property type="match status" value="1"/>
</dbReference>
<dbReference type="InterPro" id="IPR012340">
    <property type="entry name" value="NA-bd_OB-fold"/>
</dbReference>
<dbReference type="STRING" id="797302.Halru_1095"/>
<feature type="domain" description="ChsH2 C-terminal OB-fold" evidence="1">
    <location>
        <begin position="52"/>
        <end position="111"/>
    </location>
</feature>
<dbReference type="InterPro" id="IPR002878">
    <property type="entry name" value="ChsH2_C"/>
</dbReference>
<dbReference type="PANTHER" id="PTHR34075">
    <property type="entry name" value="BLR3430 PROTEIN"/>
    <property type="match status" value="1"/>
</dbReference>
<protein>
    <submittedName>
        <fullName evidence="2">Putative nucleic-acid-binding protein containing a Zn-ribbon</fullName>
    </submittedName>
</protein>